<dbReference type="VEuPathDB" id="VectorBase:AALB002261"/>
<dbReference type="PANTHER" id="PTHR21398">
    <property type="entry name" value="AGAP007094-PA"/>
    <property type="match status" value="1"/>
</dbReference>
<dbReference type="AlphaFoldDB" id="A0A182F705"/>
<organism evidence="1 2">
    <name type="scientific">Anopheles albimanus</name>
    <name type="common">New world malaria mosquito</name>
    <dbReference type="NCBI Taxonomy" id="7167"/>
    <lineage>
        <taxon>Eukaryota</taxon>
        <taxon>Metazoa</taxon>
        <taxon>Ecdysozoa</taxon>
        <taxon>Arthropoda</taxon>
        <taxon>Hexapoda</taxon>
        <taxon>Insecta</taxon>
        <taxon>Pterygota</taxon>
        <taxon>Neoptera</taxon>
        <taxon>Endopterygota</taxon>
        <taxon>Diptera</taxon>
        <taxon>Nematocera</taxon>
        <taxon>Culicoidea</taxon>
        <taxon>Culicidae</taxon>
        <taxon>Anophelinae</taxon>
        <taxon>Anopheles</taxon>
    </lineage>
</organism>
<dbReference type="VEuPathDB" id="VectorBase:AALB20_034044"/>
<keyword evidence="2" id="KW-1185">Reference proteome</keyword>
<dbReference type="SMART" id="SM00718">
    <property type="entry name" value="DM4_12"/>
    <property type="match status" value="2"/>
</dbReference>
<accession>A0A182F705</accession>
<dbReference type="Pfam" id="PF07841">
    <property type="entry name" value="DM4_12"/>
    <property type="match status" value="2"/>
</dbReference>
<dbReference type="STRING" id="7167.A0A182F705"/>
<evidence type="ECO:0000313" key="2">
    <source>
        <dbReference type="Proteomes" id="UP000069272"/>
    </source>
</evidence>
<dbReference type="Proteomes" id="UP000069272">
    <property type="component" value="Chromosome 2R"/>
</dbReference>
<evidence type="ECO:0000313" key="1">
    <source>
        <dbReference type="EnsemblMetazoa" id="AALB002261-PA"/>
    </source>
</evidence>
<proteinExistence type="predicted"/>
<name>A0A182F705_ANOAL</name>
<sequence>MCWIHRWTIAITFAFLLARVPLVSTANDTSAVFERSRRFISYPINGGIAKIVLGFLAPVRFHHPLTRSLNCGLNVQANYAIPSNIIFPRPESVFQNRQYTDNSSGSRKQLYEVLEKVLRVSLGAGPRARQCLLRTVCEVADTPLKHNGLVGELLDVVFTPQPSDELSPKFLKARRYGAKGLDCSRIYSRCAWGYGLLDRVTRLAILSNRRTSSTIFSVSMSRTRRQFFAAAYSVLLFVTCFLVTVAAIEDDGACPTDQIIAQRAKRWILSYPINGGLAKIVLGFLSPIRFHHPLPRSLNLSLNMQAVYRILPAIIFPRPESIFKNRANEQYSDQSRSQFYALVEKMLTRWNRNGRSCLLRTICEVAEAPLRHNGLVGAIFDVVFTPYETDQLDSDYLMAKKYGANGVDCMRVYSECPLGHGLLDTISAIQL</sequence>
<dbReference type="EnsemblMetazoa" id="AALB002261-RA">
    <property type="protein sequence ID" value="AALB002261-PA"/>
    <property type="gene ID" value="AALB002261"/>
</dbReference>
<dbReference type="VEuPathDB" id="VectorBase:AALB20_031223"/>
<dbReference type="InterPro" id="IPR006631">
    <property type="entry name" value="DM4_12"/>
</dbReference>
<dbReference type="PANTHER" id="PTHR21398:SF11">
    <property type="entry name" value="HDC15381-RELATED"/>
    <property type="match status" value="1"/>
</dbReference>
<protein>
    <submittedName>
        <fullName evidence="1">Uncharacterized protein</fullName>
    </submittedName>
</protein>
<reference evidence="1" key="2">
    <citation type="submission" date="2022-08" db="UniProtKB">
        <authorList>
            <consortium name="EnsemblMetazoa"/>
        </authorList>
    </citation>
    <scope>IDENTIFICATION</scope>
    <source>
        <strain evidence="1">STECLA/ALBI9_A</strain>
    </source>
</reference>
<reference evidence="1 2" key="1">
    <citation type="journal article" date="2017" name="G3 (Bethesda)">
        <title>The Physical Genome Mapping of Anopheles albimanus Corrected Scaffold Misassemblies and Identified Interarm Rearrangements in Genus Anopheles.</title>
        <authorList>
            <person name="Artemov G.N."/>
            <person name="Peery A.N."/>
            <person name="Jiang X."/>
            <person name="Tu Z."/>
            <person name="Stegniy V.N."/>
            <person name="Sharakhova M.V."/>
            <person name="Sharakhov I.V."/>
        </authorList>
    </citation>
    <scope>NUCLEOTIDE SEQUENCE [LARGE SCALE GENOMIC DNA]</scope>
    <source>
        <strain evidence="1 2">ALBI9_A</strain>
    </source>
</reference>